<evidence type="ECO:0000256" key="1">
    <source>
        <dbReference type="ARBA" id="ARBA00022450"/>
    </source>
</evidence>
<dbReference type="GO" id="GO:0005737">
    <property type="term" value="C:cytoplasm"/>
    <property type="evidence" value="ECO:0007669"/>
    <property type="project" value="TreeGrafter"/>
</dbReference>
<proteinExistence type="inferred from homology"/>
<dbReference type="PROSITE" id="PS50075">
    <property type="entry name" value="CARRIER"/>
    <property type="match status" value="2"/>
</dbReference>
<protein>
    <recommendedName>
        <fullName evidence="5">Carrier domain-containing protein</fullName>
    </recommendedName>
</protein>
<dbReference type="SUPFAM" id="SSF56801">
    <property type="entry name" value="Acetyl-CoA synthetase-like"/>
    <property type="match status" value="2"/>
</dbReference>
<dbReference type="InterPro" id="IPR036736">
    <property type="entry name" value="ACP-like_sf"/>
</dbReference>
<dbReference type="GeneID" id="31008048"/>
<dbReference type="Gene3D" id="3.30.300.30">
    <property type="match status" value="2"/>
</dbReference>
<dbReference type="InterPro" id="IPR010071">
    <property type="entry name" value="AA_adenyl_dom"/>
</dbReference>
<dbReference type="EMBL" id="LFMY01000014">
    <property type="protein sequence ID" value="OKL56657.1"/>
    <property type="molecule type" value="Genomic_DNA"/>
</dbReference>
<dbReference type="Pfam" id="PF00501">
    <property type="entry name" value="AMP-binding"/>
    <property type="match status" value="2"/>
</dbReference>
<dbReference type="InterPro" id="IPR042099">
    <property type="entry name" value="ANL_N_sf"/>
</dbReference>
<dbReference type="PANTHER" id="PTHR45527">
    <property type="entry name" value="NONRIBOSOMAL PEPTIDE SYNTHETASE"/>
    <property type="match status" value="1"/>
</dbReference>
<dbReference type="SUPFAM" id="SSF47336">
    <property type="entry name" value="ACP-like"/>
    <property type="match status" value="2"/>
</dbReference>
<reference evidence="6 7" key="1">
    <citation type="submission" date="2015-06" db="EMBL/GenBank/DDBJ databases">
        <title>Talaromyces atroroseus IBT 11181 draft genome.</title>
        <authorList>
            <person name="Rasmussen K.B."/>
            <person name="Rasmussen S."/>
            <person name="Petersen B."/>
            <person name="Sicheritz-Ponten T."/>
            <person name="Mortensen U.H."/>
            <person name="Thrane U."/>
        </authorList>
    </citation>
    <scope>NUCLEOTIDE SEQUENCE [LARGE SCALE GENOMIC DNA]</scope>
    <source>
        <strain evidence="6 7">IBT 11181</strain>
    </source>
</reference>
<keyword evidence="7" id="KW-1185">Reference proteome</keyword>
<dbReference type="SUPFAM" id="SSF52777">
    <property type="entry name" value="CoA-dependent acyltransferases"/>
    <property type="match status" value="4"/>
</dbReference>
<dbReference type="InterPro" id="IPR036188">
    <property type="entry name" value="FAD/NAD-bd_sf"/>
</dbReference>
<dbReference type="InterPro" id="IPR023213">
    <property type="entry name" value="CAT-like_dom_sf"/>
</dbReference>
<feature type="domain" description="Carrier" evidence="5">
    <location>
        <begin position="831"/>
        <end position="904"/>
    </location>
</feature>
<keyword evidence="3" id="KW-0436">Ligase</keyword>
<sequence length="2358" mass="259987">MANAADALIIGGGPAGLTAALTLARQQQTSFIFDAGTYRNDPADFMHLIPGFDHVKPSDFRSKANDNLAANYPEQIAIHRTTVVKVQKDASTSEITLTDHSGTLWTGKKLILAVGVEDIFPAIDGYAECWGKGIFHCLFCKGFEERGCNSAGVLAIGGLSKAPLALHVARQAAALSRNVTIYTNGGEDVARDVSAGIGTTAVMTVDDRKIVRLEKQPDKSAAAVRLIFEDGSEKLEGFLAHTPQTKPRGPFVEQLGLEQTPSCDIKAGPPFFETSVKGVFAAGDSCGMMKNICAEDTTRILPQIHRTAPPVLSTTPPVVEMLAKSTMSASKESHESGMHSLFAMICSHSRDRPESIACSQGERSMTYRELETASLSLAAFFHARGVQGGHTVPICLSRTLESVASVIALLRLGACFVPIDAESWSQARVDSVLQVVEPKLVIVSHSTKLNLDKVPQITAHEVQRVYNGDIAEFGFSSVDILVDGSRSVEEPVYIIFTSGTTGIPKGVIIPRRCVEYYVRQESSQGMPFNLGLCPEDTVLLLFSLAFDAAWGVFFSTLCKGAHLVLSEPENVLQNATKCTILPATPSLLGTLGSPEAYNNIKSIFLGGESPSPGLLQKWWRPQRRIFNCYGPTEATICTSMAELKPSVPITLGHPIPGTELLILNDLLEESTEGELYISGPCLASGYFKNHKLTSERFISRQGTRVYRTLDRVRRISEGIVFCGRQDSVVKNRGYLVNLEMDVLPILLSYPGVEAATAFKHQDKLVAAVTPDTISVKEMRYRLSQLHDPFVVPDQILAYRELHKTSNGKIDANKLKDQISSQQMAGSCNTHGTQATILQEAVCHALNLDISSISMNFSFWELGGNSLLAIKLLSYLRERNQTLQLQDIFESPSLLDLSERLNRCPPELVDQEDKVVQSSQEDSSISAAITATQNGMIRSSIQRSPTSYMVVSIDFPWSSDAGHGQHIRDVWGHVLRRHSIFHTSFDLIEGLQILDSESHRHHDWKESILRSDSMCKAKDIAISRLLASTRVEHDSHIFRPVNSFRLIIDETRLRANLLWLIHHSLIDGYSMGLVIQEVRAVLRGETLSNDPPQFFTIASQVSRVADQTGKSGRRFWQEALNRIPNATPLTLPKPTLQESLEETQLGEVRAIVDLPLSRVDRICRVQGVTSASMIYAAWALLLSSYTSQEHVLFGTVFSGRHIPVSGIDKVVGPVLNSCPLPVDLSGSTTKAQLLLDMHSLLLRVSSHQWSAAEALQQLMPGSVARAFETMLFLEYDLYDFPEDDEWHFARTDAPEFELTVLIAQENNCLNFRALFDQSKYTRPVIQRMMNHFRNLFLGLLDHKCDSVADVRDKMLDACESLALTTNAATLMAPYTGPSNLKALFENGVDRWPDAVAVEAGDRQVAYRELDRLTNYVASAVAAHVRPGSAVAVLSDRSLGWIISVLAVIKAGAAYVPLDTSLPIERMKIMTSTSEAQLVIFPDDRFTACFDGQKLVLGDILAGIGDRICPRQSTAPRPEDVAYITFTSGSTGVPKGVRIKHQSVVSYLAHGPARMDARPGRRHAQMFSPGFDVNQAEIFGTLCYGATLVLVDPLDPFAHLSRVNATMITPSFLSVCEPEDYPNLDTILFAGESVPQALADRWAGSRTVYNSYGPCECTIGCLFKQLRPYEEVTLGQSIDRVGVYILDSHNRPVPVGLPGEICLSGIQIADGYIGPDLEILSQARFVADPFVHGQRMYRTGDCAVWTEDSEPKFLGRFDHQVKVRGYRVELIEIENVIRLVASDVRRAAAIVNNDNIIAFVEPDTVDIRAIDKAMRSKLPAYTCPSMIVALENLPTMPNQKLDRQALHSKVGLTSEKAHRPLTKIQSLLAEAWREALGLSKSVGINADTDFMELGGNSLSQVKLAQIVSRMLGDKIPLKIFIWNPTLGALGDKIEDWQDKPASSSHATAFNKAWKTIQGPFTRVSHLEEEFFHLSSLHPSQTYNVAIKLQLTGSVDMKSLENAIDIVTSREAILRSRFYISDGQLLRGQSSIALEVTKTDMKEWEVQTFINRPFDLSTGPMTRINLSQHGEQTGIILVQHHAITDKTGIKIFLNSIRQEYLKLLGSSSPGTEKPLSPESPDYTVWAQWKAGQPQLCAQDSNAAYWKSQLSELPVPAWKTLDPSRKTFDGRSETFTLKRSLRWNSCLELYMAVVAIALSKVQPVANDVLIGIPHIDRTEPGTEDMLGVFLDRLPVRMKVAPIESLEDFRAYIESARTSTRNALAHAMPLKDIRTLVGADELFPVMLVHNSLDDSIAQSFQLPGVTVDDVALKPTGAKFPLLIEFTEGKNCTTCDFEYMENIVSPATAGALRLYIQRIMSSFG</sequence>
<dbReference type="GO" id="GO:0031177">
    <property type="term" value="F:phosphopantetheine binding"/>
    <property type="evidence" value="ECO:0007669"/>
    <property type="project" value="TreeGrafter"/>
</dbReference>
<evidence type="ECO:0000256" key="2">
    <source>
        <dbReference type="ARBA" id="ARBA00022553"/>
    </source>
</evidence>
<comment type="similarity">
    <text evidence="4">Belongs to the NRP synthetase family.</text>
</comment>
<evidence type="ECO:0000259" key="5">
    <source>
        <dbReference type="PROSITE" id="PS50075"/>
    </source>
</evidence>
<dbReference type="InterPro" id="IPR020845">
    <property type="entry name" value="AMP-binding_CS"/>
</dbReference>
<dbReference type="Pfam" id="PF00668">
    <property type="entry name" value="Condensation"/>
    <property type="match status" value="2"/>
</dbReference>
<dbReference type="GO" id="GO:0043041">
    <property type="term" value="P:amino acid activation for nonribosomal peptide biosynthetic process"/>
    <property type="evidence" value="ECO:0007669"/>
    <property type="project" value="TreeGrafter"/>
</dbReference>
<accession>A0A225AT69</accession>
<dbReference type="PANTHER" id="PTHR45527:SF11">
    <property type="entry name" value="NONRIBOSOMAL PEPTIDE SYNTHETASE 5"/>
    <property type="match status" value="1"/>
</dbReference>
<dbReference type="InterPro" id="IPR001242">
    <property type="entry name" value="Condensation_dom"/>
</dbReference>
<dbReference type="Gene3D" id="3.30.559.10">
    <property type="entry name" value="Chloramphenicol acetyltransferase-like domain"/>
    <property type="match status" value="2"/>
</dbReference>
<dbReference type="Pfam" id="PF00550">
    <property type="entry name" value="PP-binding"/>
    <property type="match status" value="2"/>
</dbReference>
<evidence type="ECO:0000256" key="3">
    <source>
        <dbReference type="ARBA" id="ARBA00022598"/>
    </source>
</evidence>
<comment type="caution">
    <text evidence="6">The sequence shown here is derived from an EMBL/GenBank/DDBJ whole genome shotgun (WGS) entry which is preliminary data.</text>
</comment>
<evidence type="ECO:0000313" key="6">
    <source>
        <dbReference type="EMBL" id="OKL56657.1"/>
    </source>
</evidence>
<dbReference type="InterPro" id="IPR045851">
    <property type="entry name" value="AMP-bd_C_sf"/>
</dbReference>
<dbReference type="OrthoDB" id="416786at2759"/>
<dbReference type="SUPFAM" id="SSF51905">
    <property type="entry name" value="FAD/NAD(P)-binding domain"/>
    <property type="match status" value="1"/>
</dbReference>
<dbReference type="Gene3D" id="3.30.559.30">
    <property type="entry name" value="Nonribosomal peptide synthetase, condensation domain"/>
    <property type="match status" value="2"/>
</dbReference>
<dbReference type="GO" id="GO:0016874">
    <property type="term" value="F:ligase activity"/>
    <property type="evidence" value="ECO:0007669"/>
    <property type="project" value="UniProtKB-KW"/>
</dbReference>
<dbReference type="InterPro" id="IPR000873">
    <property type="entry name" value="AMP-dep_synth/lig_dom"/>
</dbReference>
<dbReference type="CDD" id="cd17653">
    <property type="entry name" value="A_NRPS_GliP_like"/>
    <property type="match status" value="1"/>
</dbReference>
<keyword evidence="2" id="KW-0597">Phosphoprotein</keyword>
<dbReference type="InterPro" id="IPR023753">
    <property type="entry name" value="FAD/NAD-binding_dom"/>
</dbReference>
<feature type="domain" description="Carrier" evidence="5">
    <location>
        <begin position="1857"/>
        <end position="1935"/>
    </location>
</feature>
<evidence type="ECO:0000256" key="4">
    <source>
        <dbReference type="ARBA" id="ARBA00029454"/>
    </source>
</evidence>
<dbReference type="STRING" id="1441469.A0A225AT69"/>
<dbReference type="Gene3D" id="3.40.50.12780">
    <property type="entry name" value="N-terminal domain of ligase-like"/>
    <property type="match status" value="2"/>
</dbReference>
<dbReference type="PROSITE" id="PS00012">
    <property type="entry name" value="PHOSPHOPANTETHEINE"/>
    <property type="match status" value="1"/>
</dbReference>
<dbReference type="NCBIfam" id="TIGR01733">
    <property type="entry name" value="AA-adenyl-dom"/>
    <property type="match status" value="1"/>
</dbReference>
<dbReference type="GO" id="GO:0016491">
    <property type="term" value="F:oxidoreductase activity"/>
    <property type="evidence" value="ECO:0007669"/>
    <property type="project" value="InterPro"/>
</dbReference>
<name>A0A225AT69_TALAT</name>
<dbReference type="PRINTS" id="PR00368">
    <property type="entry name" value="FADPNR"/>
</dbReference>
<dbReference type="PROSITE" id="PS00455">
    <property type="entry name" value="AMP_BINDING"/>
    <property type="match status" value="2"/>
</dbReference>
<dbReference type="Pfam" id="PF07992">
    <property type="entry name" value="Pyr_redox_2"/>
    <property type="match status" value="1"/>
</dbReference>
<dbReference type="Gene3D" id="1.10.1200.10">
    <property type="entry name" value="ACP-like"/>
    <property type="match status" value="2"/>
</dbReference>
<gene>
    <name evidence="6" type="ORF">UA08_08292</name>
</gene>
<dbReference type="RefSeq" id="XP_020116778.1">
    <property type="nucleotide sequence ID" value="XM_020263199.1"/>
</dbReference>
<dbReference type="Proteomes" id="UP000214365">
    <property type="component" value="Unassembled WGS sequence"/>
</dbReference>
<dbReference type="GO" id="GO:0044550">
    <property type="term" value="P:secondary metabolite biosynthetic process"/>
    <property type="evidence" value="ECO:0007669"/>
    <property type="project" value="TreeGrafter"/>
</dbReference>
<evidence type="ECO:0000313" key="7">
    <source>
        <dbReference type="Proteomes" id="UP000214365"/>
    </source>
</evidence>
<dbReference type="InterPro" id="IPR009081">
    <property type="entry name" value="PP-bd_ACP"/>
</dbReference>
<dbReference type="PRINTS" id="PR00469">
    <property type="entry name" value="PNDRDTASEII"/>
</dbReference>
<keyword evidence="1" id="KW-0596">Phosphopantetheine</keyword>
<dbReference type="Gene3D" id="3.50.50.60">
    <property type="entry name" value="FAD/NAD(P)-binding domain"/>
    <property type="match status" value="2"/>
</dbReference>
<organism evidence="6 7">
    <name type="scientific">Talaromyces atroroseus</name>
    <dbReference type="NCBI Taxonomy" id="1441469"/>
    <lineage>
        <taxon>Eukaryota</taxon>
        <taxon>Fungi</taxon>
        <taxon>Dikarya</taxon>
        <taxon>Ascomycota</taxon>
        <taxon>Pezizomycotina</taxon>
        <taxon>Eurotiomycetes</taxon>
        <taxon>Eurotiomycetidae</taxon>
        <taxon>Eurotiales</taxon>
        <taxon>Trichocomaceae</taxon>
        <taxon>Talaromyces</taxon>
        <taxon>Talaromyces sect. Trachyspermi</taxon>
    </lineage>
</organism>
<dbReference type="InterPro" id="IPR006162">
    <property type="entry name" value="Ppantetheine_attach_site"/>
</dbReference>